<evidence type="ECO:0000313" key="2">
    <source>
        <dbReference type="EMBL" id="MEQ2579180.1"/>
    </source>
</evidence>
<keyword evidence="1" id="KW-0812">Transmembrane</keyword>
<feature type="transmembrane region" description="Helical" evidence="1">
    <location>
        <begin position="129"/>
        <end position="148"/>
    </location>
</feature>
<feature type="transmembrane region" description="Helical" evidence="1">
    <location>
        <begin position="82"/>
        <end position="99"/>
    </location>
</feature>
<dbReference type="RefSeq" id="WP_349144582.1">
    <property type="nucleotide sequence ID" value="NZ_JBBMFC010000016.1"/>
</dbReference>
<proteinExistence type="predicted"/>
<organism evidence="2 3">
    <name type="scientific">Hominiventricola aquisgranensis</name>
    <dbReference type="NCBI Taxonomy" id="3133164"/>
    <lineage>
        <taxon>Bacteria</taxon>
        <taxon>Bacillati</taxon>
        <taxon>Bacillota</taxon>
        <taxon>Clostridia</taxon>
        <taxon>Lachnospirales</taxon>
        <taxon>Lachnospiraceae</taxon>
        <taxon>Hominiventricola</taxon>
    </lineage>
</organism>
<reference evidence="2 3" key="1">
    <citation type="submission" date="2024-03" db="EMBL/GenBank/DDBJ databases">
        <title>Human intestinal bacterial collection.</title>
        <authorList>
            <person name="Pauvert C."/>
            <person name="Hitch T.C.A."/>
            <person name="Clavel T."/>
        </authorList>
    </citation>
    <scope>NUCLEOTIDE SEQUENCE [LARGE SCALE GENOMIC DNA]</scope>
    <source>
        <strain evidence="2 3">CLA-AA-H78B</strain>
    </source>
</reference>
<keyword evidence="1" id="KW-1133">Transmembrane helix</keyword>
<feature type="transmembrane region" description="Helical" evidence="1">
    <location>
        <begin position="208"/>
        <end position="226"/>
    </location>
</feature>
<keyword evidence="3" id="KW-1185">Reference proteome</keyword>
<evidence type="ECO:0000313" key="3">
    <source>
        <dbReference type="Proteomes" id="UP001470288"/>
    </source>
</evidence>
<feature type="transmembrane region" description="Helical" evidence="1">
    <location>
        <begin position="154"/>
        <end position="187"/>
    </location>
</feature>
<feature type="transmembrane region" description="Helical" evidence="1">
    <location>
        <begin position="9"/>
        <end position="30"/>
    </location>
</feature>
<dbReference type="EMBL" id="JBBMFC010000016">
    <property type="protein sequence ID" value="MEQ2579180.1"/>
    <property type="molecule type" value="Genomic_DNA"/>
</dbReference>
<feature type="transmembrane region" description="Helical" evidence="1">
    <location>
        <begin position="374"/>
        <end position="390"/>
    </location>
</feature>
<feature type="transmembrane region" description="Helical" evidence="1">
    <location>
        <begin position="317"/>
        <end position="338"/>
    </location>
</feature>
<accession>A0ABV1I1Y1</accession>
<dbReference type="Proteomes" id="UP001470288">
    <property type="component" value="Unassembled WGS sequence"/>
</dbReference>
<evidence type="ECO:0008006" key="4">
    <source>
        <dbReference type="Google" id="ProtNLM"/>
    </source>
</evidence>
<feature type="transmembrane region" description="Helical" evidence="1">
    <location>
        <begin position="105"/>
        <end position="122"/>
    </location>
</feature>
<keyword evidence="1" id="KW-0472">Membrane</keyword>
<feature type="transmembrane region" description="Helical" evidence="1">
    <location>
        <begin position="350"/>
        <end position="368"/>
    </location>
</feature>
<evidence type="ECO:0000256" key="1">
    <source>
        <dbReference type="SAM" id="Phobius"/>
    </source>
</evidence>
<name>A0ABV1I1Y1_9FIRM</name>
<protein>
    <recommendedName>
        <fullName evidence="4">Glycosyltransferase RgtA/B/C/D-like domain-containing protein</fullName>
    </recommendedName>
</protein>
<comment type="caution">
    <text evidence="2">The sequence shown here is derived from an EMBL/GenBank/DDBJ whole genome shotgun (WGS) entry which is preliminary data.</text>
</comment>
<feature type="transmembrane region" description="Helical" evidence="1">
    <location>
        <begin position="402"/>
        <end position="420"/>
    </location>
</feature>
<gene>
    <name evidence="2" type="ORF">WMO62_10140</name>
</gene>
<sequence length="560" mass="65412">MENRKNADCWLYAIGMMLLAELFSLFQPIYTNIDNYCTSMMINQVYAEDGYNMFLNPVVCWVSTFLGQLFPDADGFLMLTKAVLLVGIGAVSYFIALHFEHWSERLFWGAMFFFLIIEMNLFSDFFMVWSAFLSFVGMIWLLCALKGVDYNKKWILTGTFFLCCGLMWRLGGFCLFVPFILLDVGINFLFTSHGKKEKLQYIKKCCKVFWPVVLSVLVLLTLDYGYKHSEKYEDSVSFCDEVSRIVDYPMKEYDEVREQLSSISRNDYESLQNYLYADTDQITAEYCDKIASAGQISAFRFDIKELVSKTYSLIARFYGLINFRIWCIALGIVGMLFIFSGAPWYYKLELFFAGIGAYLIMIYLSFVGRLPERIMQSVLYAVMGTVLMLYMPQRDRRHEPKIWKDVAVLAFSAIIVWHLGSVEFVPHQSLWTAQTGALDMPWEELYASDTIYIWNVRDHRKNPMKYFMQQGKMAPEDFMAHNICAGDWDFTQLCNKERLNHLGVPNPARALLEREKTYYIANDCDDMWTYLKEHFDPSVQAVQIGEIKKIPIWKFRSENF</sequence>